<evidence type="ECO:0000256" key="1">
    <source>
        <dbReference type="SAM" id="Phobius"/>
    </source>
</evidence>
<protein>
    <submittedName>
        <fullName evidence="3">Nuclease</fullName>
    </submittedName>
</protein>
<keyword evidence="1" id="KW-0472">Membrane</keyword>
<reference evidence="3 4" key="1">
    <citation type="journal article" date="2021" name="Front. Microbiol.">
        <title>Aerobic Denitrification and Heterotrophic Sulfur Oxidation in the Genus Halomonas Revealed by Six Novel Species Characterizations and Genome-Based Analysis.</title>
        <authorList>
            <person name="Wang L."/>
            <person name="Shao Z."/>
        </authorList>
    </citation>
    <scope>NUCLEOTIDE SEQUENCE [LARGE SCALE GENOMIC DNA]</scope>
    <source>
        <strain evidence="3 4">MCCC 1A11059</strain>
    </source>
</reference>
<accession>A0ABX7W175</accession>
<dbReference type="PROSITE" id="PS50965">
    <property type="entry name" value="NERD"/>
    <property type="match status" value="1"/>
</dbReference>
<dbReference type="RefSeq" id="WP_209538688.1">
    <property type="nucleotide sequence ID" value="NZ_CP053381.1"/>
</dbReference>
<dbReference type="EMBL" id="CP053381">
    <property type="protein sequence ID" value="QTP54186.1"/>
    <property type="molecule type" value="Genomic_DNA"/>
</dbReference>
<dbReference type="Pfam" id="PF08378">
    <property type="entry name" value="NERD"/>
    <property type="match status" value="1"/>
</dbReference>
<keyword evidence="1" id="KW-0812">Transmembrane</keyword>
<dbReference type="Proteomes" id="UP000671868">
    <property type="component" value="Chromosome"/>
</dbReference>
<dbReference type="SUPFAM" id="SSF57783">
    <property type="entry name" value="Zinc beta-ribbon"/>
    <property type="match status" value="1"/>
</dbReference>
<keyword evidence="1" id="KW-1133">Transmembrane helix</keyword>
<dbReference type="Gene3D" id="3.30.65.10">
    <property type="entry name" value="Bacterial Topoisomerase I, domain 1"/>
    <property type="match status" value="1"/>
</dbReference>
<feature type="domain" description="NERD" evidence="2">
    <location>
        <begin position="33"/>
        <end position="150"/>
    </location>
</feature>
<keyword evidence="4" id="KW-1185">Reference proteome</keyword>
<dbReference type="Pfam" id="PF01396">
    <property type="entry name" value="Zn_ribbon_Top1"/>
    <property type="match status" value="1"/>
</dbReference>
<name>A0ABX7W175_9GAMM</name>
<organism evidence="3 4">
    <name type="scientific">Billgrantia sulfidoxydans</name>
    <dbReference type="NCBI Taxonomy" id="2733484"/>
    <lineage>
        <taxon>Bacteria</taxon>
        <taxon>Pseudomonadati</taxon>
        <taxon>Pseudomonadota</taxon>
        <taxon>Gammaproteobacteria</taxon>
        <taxon>Oceanospirillales</taxon>
        <taxon>Halomonadaceae</taxon>
        <taxon>Billgrantia</taxon>
    </lineage>
</organism>
<sequence>MNYTSIIFDAVRPLWWLLLVALSLGLLKSRWFKGLFGEAFVKLIAKVRLPADEYRGIHNVTLPTPDGTTQIDHILVSRYGIFVIETKHMTGWIFGSEKQAQWTQKLYRKTFKFQNPLRQNYKHVKALEALLDVPLQAIHSVVVFSGSAVFKTSMPENVTIGGGYVRYIKSFREPVLNDFQVQEALERIETGRLAPNRETHRQHVKQLKASFESSSDRTCPKCGSAMVLRTSKRGANASNQFWGCSAYPKCREVEDAA</sequence>
<evidence type="ECO:0000313" key="4">
    <source>
        <dbReference type="Proteomes" id="UP000671868"/>
    </source>
</evidence>
<dbReference type="InterPro" id="IPR013498">
    <property type="entry name" value="Topo_IA_Znf"/>
</dbReference>
<gene>
    <name evidence="3" type="ORF">HNO51_05500</name>
</gene>
<evidence type="ECO:0000313" key="3">
    <source>
        <dbReference type="EMBL" id="QTP54186.1"/>
    </source>
</evidence>
<feature type="transmembrane region" description="Helical" evidence="1">
    <location>
        <begin position="6"/>
        <end position="27"/>
    </location>
</feature>
<dbReference type="InterPro" id="IPR011528">
    <property type="entry name" value="NERD"/>
</dbReference>
<proteinExistence type="predicted"/>
<evidence type="ECO:0000259" key="2">
    <source>
        <dbReference type="PROSITE" id="PS50965"/>
    </source>
</evidence>